<dbReference type="VEuPathDB" id="FungiDB:ASPVEDRAFT_29439"/>
<evidence type="ECO:0000313" key="3">
    <source>
        <dbReference type="Proteomes" id="UP000184073"/>
    </source>
</evidence>
<feature type="region of interest" description="Disordered" evidence="1">
    <location>
        <begin position="114"/>
        <end position="139"/>
    </location>
</feature>
<feature type="compositionally biased region" description="Polar residues" evidence="1">
    <location>
        <begin position="197"/>
        <end position="214"/>
    </location>
</feature>
<dbReference type="GeneID" id="63725737"/>
<dbReference type="EMBL" id="KV878129">
    <property type="protein sequence ID" value="OJJ02898.1"/>
    <property type="molecule type" value="Genomic_DNA"/>
</dbReference>
<dbReference type="OrthoDB" id="4221933at2759"/>
<dbReference type="RefSeq" id="XP_040668660.1">
    <property type="nucleotide sequence ID" value="XM_040810226.1"/>
</dbReference>
<evidence type="ECO:0000313" key="2">
    <source>
        <dbReference type="EMBL" id="OJJ02898.1"/>
    </source>
</evidence>
<gene>
    <name evidence="2" type="ORF">ASPVEDRAFT_29439</name>
</gene>
<proteinExistence type="predicted"/>
<reference evidence="3" key="1">
    <citation type="journal article" date="2017" name="Genome Biol.">
        <title>Comparative genomics reveals high biological diversity and specific adaptations in the industrially and medically important fungal genus Aspergillus.</title>
        <authorList>
            <person name="de Vries R.P."/>
            <person name="Riley R."/>
            <person name="Wiebenga A."/>
            <person name="Aguilar-Osorio G."/>
            <person name="Amillis S."/>
            <person name="Uchima C.A."/>
            <person name="Anderluh G."/>
            <person name="Asadollahi M."/>
            <person name="Askin M."/>
            <person name="Barry K."/>
            <person name="Battaglia E."/>
            <person name="Bayram O."/>
            <person name="Benocci T."/>
            <person name="Braus-Stromeyer S.A."/>
            <person name="Caldana C."/>
            <person name="Canovas D."/>
            <person name="Cerqueira G.C."/>
            <person name="Chen F."/>
            <person name="Chen W."/>
            <person name="Choi C."/>
            <person name="Clum A."/>
            <person name="Dos Santos R.A."/>
            <person name="Damasio A.R."/>
            <person name="Diallinas G."/>
            <person name="Emri T."/>
            <person name="Fekete E."/>
            <person name="Flipphi M."/>
            <person name="Freyberg S."/>
            <person name="Gallo A."/>
            <person name="Gournas C."/>
            <person name="Habgood R."/>
            <person name="Hainaut M."/>
            <person name="Harispe M.L."/>
            <person name="Henrissat B."/>
            <person name="Hilden K.S."/>
            <person name="Hope R."/>
            <person name="Hossain A."/>
            <person name="Karabika E."/>
            <person name="Karaffa L."/>
            <person name="Karanyi Z."/>
            <person name="Krasevec N."/>
            <person name="Kuo A."/>
            <person name="Kusch H."/>
            <person name="LaButti K."/>
            <person name="Lagendijk E.L."/>
            <person name="Lapidus A."/>
            <person name="Levasseur A."/>
            <person name="Lindquist E."/>
            <person name="Lipzen A."/>
            <person name="Logrieco A.F."/>
            <person name="MacCabe A."/>
            <person name="Maekelae M.R."/>
            <person name="Malavazi I."/>
            <person name="Melin P."/>
            <person name="Meyer V."/>
            <person name="Mielnichuk N."/>
            <person name="Miskei M."/>
            <person name="Molnar A.P."/>
            <person name="Mule G."/>
            <person name="Ngan C.Y."/>
            <person name="Orejas M."/>
            <person name="Orosz E."/>
            <person name="Ouedraogo J.P."/>
            <person name="Overkamp K.M."/>
            <person name="Park H.-S."/>
            <person name="Perrone G."/>
            <person name="Piumi F."/>
            <person name="Punt P.J."/>
            <person name="Ram A.F."/>
            <person name="Ramon A."/>
            <person name="Rauscher S."/>
            <person name="Record E."/>
            <person name="Riano-Pachon D.M."/>
            <person name="Robert V."/>
            <person name="Roehrig J."/>
            <person name="Ruller R."/>
            <person name="Salamov A."/>
            <person name="Salih N.S."/>
            <person name="Samson R.A."/>
            <person name="Sandor E."/>
            <person name="Sanguinetti M."/>
            <person name="Schuetze T."/>
            <person name="Sepcic K."/>
            <person name="Shelest E."/>
            <person name="Sherlock G."/>
            <person name="Sophianopoulou V."/>
            <person name="Squina F.M."/>
            <person name="Sun H."/>
            <person name="Susca A."/>
            <person name="Todd R.B."/>
            <person name="Tsang A."/>
            <person name="Unkles S.E."/>
            <person name="van de Wiele N."/>
            <person name="van Rossen-Uffink D."/>
            <person name="Oliveira J.V."/>
            <person name="Vesth T.C."/>
            <person name="Visser J."/>
            <person name="Yu J.-H."/>
            <person name="Zhou M."/>
            <person name="Andersen M.R."/>
            <person name="Archer D.B."/>
            <person name="Baker S.E."/>
            <person name="Benoit I."/>
            <person name="Brakhage A.A."/>
            <person name="Braus G.H."/>
            <person name="Fischer R."/>
            <person name="Frisvad J.C."/>
            <person name="Goldman G.H."/>
            <person name="Houbraken J."/>
            <person name="Oakley B."/>
            <person name="Pocsi I."/>
            <person name="Scazzocchio C."/>
            <person name="Seiboth B."/>
            <person name="vanKuyk P.A."/>
            <person name="Wortman J."/>
            <person name="Dyer P.S."/>
            <person name="Grigoriev I.V."/>
        </authorList>
    </citation>
    <scope>NUCLEOTIDE SEQUENCE [LARGE SCALE GENOMIC DNA]</scope>
    <source>
        <strain evidence="3">CBS 583.65</strain>
    </source>
</reference>
<name>A0A1L9PN00_ASPVE</name>
<evidence type="ECO:0000256" key="1">
    <source>
        <dbReference type="SAM" id="MobiDB-lite"/>
    </source>
</evidence>
<protein>
    <submittedName>
        <fullName evidence="2">Uncharacterized protein</fullName>
    </submittedName>
</protein>
<sequence length="274" mass="31727">MDSWHRNVRLLHQIDEFLDVDSAQPHYVADFIALIDAVCEGLYHVDEDIQIPDSQINLHFLTKLKSRPEWREWAMAMLRDGRINASNLTDCMSFRELADLALKQEQLLLQQRQIKRRSGSNGKEYNSPSGEPPTPRALTQNEINAFVVEEMRNQRASRRLSQVTSRSARGHTKRPSQEEINEYVIRQMRREQEQTARVRSYSQPAKHSRNQQLSKPAAARCNFCGDTYHPSTNCWRRWRVAAEALQGNTTPKFVESRSGLPTQPRIHVSGFTPF</sequence>
<keyword evidence="3" id="KW-1185">Reference proteome</keyword>
<dbReference type="AlphaFoldDB" id="A0A1L9PN00"/>
<accession>A0A1L9PN00</accession>
<organism evidence="2 3">
    <name type="scientific">Aspergillus versicolor CBS 583.65</name>
    <dbReference type="NCBI Taxonomy" id="1036611"/>
    <lineage>
        <taxon>Eukaryota</taxon>
        <taxon>Fungi</taxon>
        <taxon>Dikarya</taxon>
        <taxon>Ascomycota</taxon>
        <taxon>Pezizomycotina</taxon>
        <taxon>Eurotiomycetes</taxon>
        <taxon>Eurotiomycetidae</taxon>
        <taxon>Eurotiales</taxon>
        <taxon>Aspergillaceae</taxon>
        <taxon>Aspergillus</taxon>
        <taxon>Aspergillus subgen. Nidulantes</taxon>
    </lineage>
</organism>
<feature type="compositionally biased region" description="Polar residues" evidence="1">
    <location>
        <begin position="119"/>
        <end position="129"/>
    </location>
</feature>
<dbReference type="Proteomes" id="UP000184073">
    <property type="component" value="Unassembled WGS sequence"/>
</dbReference>
<feature type="region of interest" description="Disordered" evidence="1">
    <location>
        <begin position="154"/>
        <end position="214"/>
    </location>
</feature>